<keyword evidence="3" id="KW-0812">Transmembrane</keyword>
<comment type="subcellular location">
    <subcellularLocation>
        <location evidence="1">Cell outer membrane</location>
        <topology evidence="1">Multi-pass membrane protein</topology>
    </subcellularLocation>
</comment>
<evidence type="ECO:0000256" key="2">
    <source>
        <dbReference type="ARBA" id="ARBA00022448"/>
    </source>
</evidence>
<feature type="domain" description="TonB-dependent receptor plug" evidence="7">
    <location>
        <begin position="129"/>
        <end position="232"/>
    </location>
</feature>
<dbReference type="SUPFAM" id="SSF49464">
    <property type="entry name" value="Carboxypeptidase regulatory domain-like"/>
    <property type="match status" value="1"/>
</dbReference>
<dbReference type="InterPro" id="IPR023996">
    <property type="entry name" value="TonB-dep_OMP_SusC/RagA"/>
</dbReference>
<dbReference type="InterPro" id="IPR012910">
    <property type="entry name" value="Plug_dom"/>
</dbReference>
<dbReference type="Gene3D" id="2.40.170.20">
    <property type="entry name" value="TonB-dependent receptor, beta-barrel domain"/>
    <property type="match status" value="1"/>
</dbReference>
<dbReference type="InterPro" id="IPR036942">
    <property type="entry name" value="Beta-barrel_TonB_sf"/>
</dbReference>
<dbReference type="InterPro" id="IPR008969">
    <property type="entry name" value="CarboxyPept-like_regulatory"/>
</dbReference>
<evidence type="ECO:0000256" key="6">
    <source>
        <dbReference type="ARBA" id="ARBA00023237"/>
    </source>
</evidence>
<proteinExistence type="predicted"/>
<dbReference type="EMBL" id="MLJW01000125">
    <property type="protein sequence ID" value="OIQ97988.1"/>
    <property type="molecule type" value="Genomic_DNA"/>
</dbReference>
<dbReference type="InterPro" id="IPR037066">
    <property type="entry name" value="Plug_dom_sf"/>
</dbReference>
<dbReference type="GO" id="GO:0009279">
    <property type="term" value="C:cell outer membrane"/>
    <property type="evidence" value="ECO:0007669"/>
    <property type="project" value="UniProtKB-SubCell"/>
</dbReference>
<keyword evidence="5" id="KW-0472">Membrane</keyword>
<dbReference type="Gene3D" id="2.60.40.1120">
    <property type="entry name" value="Carboxypeptidase-like, regulatory domain"/>
    <property type="match status" value="1"/>
</dbReference>
<keyword evidence="4" id="KW-0732">Signal</keyword>
<dbReference type="PANTHER" id="PTHR30069:SF29">
    <property type="entry name" value="HEMOGLOBIN AND HEMOGLOBIN-HAPTOGLOBIN-BINDING PROTEIN 1-RELATED"/>
    <property type="match status" value="1"/>
</dbReference>
<dbReference type="AlphaFoldDB" id="A0A1J5S124"/>
<gene>
    <name evidence="8" type="primary">susC_20</name>
    <name evidence="8" type="ORF">GALL_200400</name>
</gene>
<dbReference type="Pfam" id="PF13715">
    <property type="entry name" value="CarbopepD_reg_2"/>
    <property type="match status" value="1"/>
</dbReference>
<reference evidence="8" key="1">
    <citation type="submission" date="2016-10" db="EMBL/GenBank/DDBJ databases">
        <title>Sequence of Gallionella enrichment culture.</title>
        <authorList>
            <person name="Poehlein A."/>
            <person name="Muehling M."/>
            <person name="Daniel R."/>
        </authorList>
    </citation>
    <scope>NUCLEOTIDE SEQUENCE</scope>
</reference>
<dbReference type="NCBIfam" id="TIGR04056">
    <property type="entry name" value="OMP_RagA_SusC"/>
    <property type="match status" value="1"/>
</dbReference>
<keyword evidence="6" id="KW-0998">Cell outer membrane</keyword>
<organism evidence="8">
    <name type="scientific">mine drainage metagenome</name>
    <dbReference type="NCBI Taxonomy" id="410659"/>
    <lineage>
        <taxon>unclassified sequences</taxon>
        <taxon>metagenomes</taxon>
        <taxon>ecological metagenomes</taxon>
    </lineage>
</organism>
<dbReference type="PROSITE" id="PS52016">
    <property type="entry name" value="TONB_DEPENDENT_REC_3"/>
    <property type="match status" value="1"/>
</dbReference>
<evidence type="ECO:0000256" key="3">
    <source>
        <dbReference type="ARBA" id="ARBA00022692"/>
    </source>
</evidence>
<keyword evidence="8" id="KW-0675">Receptor</keyword>
<dbReference type="InterPro" id="IPR039426">
    <property type="entry name" value="TonB-dep_rcpt-like"/>
</dbReference>
<evidence type="ECO:0000256" key="5">
    <source>
        <dbReference type="ARBA" id="ARBA00023136"/>
    </source>
</evidence>
<dbReference type="NCBIfam" id="TIGR04057">
    <property type="entry name" value="SusC_RagA_signa"/>
    <property type="match status" value="1"/>
</dbReference>
<dbReference type="Pfam" id="PF07715">
    <property type="entry name" value="Plug"/>
    <property type="match status" value="1"/>
</dbReference>
<keyword evidence="2" id="KW-0813">Transport</keyword>
<evidence type="ECO:0000313" key="8">
    <source>
        <dbReference type="EMBL" id="OIQ97988.1"/>
    </source>
</evidence>
<sequence length="1044" mass="114438">MKKIKTSRRAPKLLWVLLSFLLMGVQSFSQTGARKITGKIINKVTGEPILGASISVKNTATATTTNATGNFTINAKTGETLVISFVGFTTQSINVTASTDNLQIQLAEDYSKLNEVVVIGYGTQKKKLVTGANLQVKGEDIQKQSTTNALQALQGQAPGVQITSYSGQPGSGTVVVIRGKGTIGNFYPLYVVDGVQVGGDISYLNPSDIESIDVLKDAASAAIYGSQAANGVILVTTKSGRMNQKPQITFDTYYGWQNVARKAQLLNSKEYATIINEAAVNSGKAPYFTNDIINNLSVNTNWMDKMFLSNVPTQNYVLGISGGGTGSSYSMSLGYTGQGGIVGGSQYSFFDRYTFRLNSEHNVYKNVVKFGEHLTFNYQNNHGIGVGGIYGNTLRGAYNASPFLPMYDSTGAYYSADKVGWYPGNPTRAWNTGESNPYANMDYSTRSESNSQKLFGDVYMLIEPIKGLKFRSSLGLNYTPSQSHGYNPVYHLSIYSFNDTATVWQSMGNGIGLQFDNQLSYEFKVKDHGFNVMVGSSALKSKGTNIYGNNFDLRVADLAHAYLSVAQNSTRANRMSISGSPYESALESYFGRIQYNYKEKYLLNLTYRADGSSNFAPNHRWGYFPSVSAGWIVNRENFMKNITGIDFLKIRASWGQVGNQSVAPYQYLAPISFSNVRYNFGNVEGNNSTGAYPSRLANPDIKWETSEQSNIGFDAVVMHRLNVTFDYYIKKTKDWLITAPILATAGALPPTINGGDVTNTGVELSLTYHNSIGDLNYTVSANGAYNKNKVGNIPTNDHIIHGYTNALFNNGPEFYRAQNGFPIGYFWGLKTAGIFQSEADVASYKNSAGKLIQPNAQPGDVKYVDVNGDGTIDANDKTQIGDPNPHFTFGFSISLEYKGFDFLLQASGVTGNSLVQSWHDPAGTQGNWSKDILNRWHGTGTSNSIPRVTEDNRNWTNFSDLYVKDGSFLRINTITLGYDLSKAFKKSVLSKIRVYTSVLNAFTFTKYSGMDPEIGFNAGDFTQGVDVGYYPRPRTLLIGANVRF</sequence>
<dbReference type="GO" id="GO:0015344">
    <property type="term" value="F:siderophore uptake transmembrane transporter activity"/>
    <property type="evidence" value="ECO:0007669"/>
    <property type="project" value="TreeGrafter"/>
</dbReference>
<protein>
    <submittedName>
        <fullName evidence="8">TonB-dependent receptor SusC</fullName>
    </submittedName>
</protein>
<name>A0A1J5S124_9ZZZZ</name>
<dbReference type="GO" id="GO:0044718">
    <property type="term" value="P:siderophore transmembrane transport"/>
    <property type="evidence" value="ECO:0007669"/>
    <property type="project" value="TreeGrafter"/>
</dbReference>
<dbReference type="Gene3D" id="2.170.130.10">
    <property type="entry name" value="TonB-dependent receptor, plug domain"/>
    <property type="match status" value="1"/>
</dbReference>
<evidence type="ECO:0000256" key="1">
    <source>
        <dbReference type="ARBA" id="ARBA00004571"/>
    </source>
</evidence>
<dbReference type="SUPFAM" id="SSF56935">
    <property type="entry name" value="Porins"/>
    <property type="match status" value="1"/>
</dbReference>
<dbReference type="PANTHER" id="PTHR30069">
    <property type="entry name" value="TONB-DEPENDENT OUTER MEMBRANE RECEPTOR"/>
    <property type="match status" value="1"/>
</dbReference>
<dbReference type="InterPro" id="IPR023997">
    <property type="entry name" value="TonB-dep_OMP_SusC/RagA_CS"/>
</dbReference>
<accession>A0A1J5S124</accession>
<evidence type="ECO:0000256" key="4">
    <source>
        <dbReference type="ARBA" id="ARBA00022729"/>
    </source>
</evidence>
<evidence type="ECO:0000259" key="7">
    <source>
        <dbReference type="Pfam" id="PF07715"/>
    </source>
</evidence>
<comment type="caution">
    <text evidence="8">The sequence shown here is derived from an EMBL/GenBank/DDBJ whole genome shotgun (WGS) entry which is preliminary data.</text>
</comment>